<evidence type="ECO:0000256" key="1">
    <source>
        <dbReference type="SAM" id="SignalP"/>
    </source>
</evidence>
<organism evidence="2 3">
    <name type="scientific">Ridgeia piscesae</name>
    <name type="common">Tubeworm</name>
    <dbReference type="NCBI Taxonomy" id="27915"/>
    <lineage>
        <taxon>Eukaryota</taxon>
        <taxon>Metazoa</taxon>
        <taxon>Spiralia</taxon>
        <taxon>Lophotrochozoa</taxon>
        <taxon>Annelida</taxon>
        <taxon>Polychaeta</taxon>
        <taxon>Sedentaria</taxon>
        <taxon>Canalipalpata</taxon>
        <taxon>Sabellida</taxon>
        <taxon>Siboglinidae</taxon>
        <taxon>Ridgeia</taxon>
    </lineage>
</organism>
<feature type="chain" id="PRO_5042244867" evidence="1">
    <location>
        <begin position="27"/>
        <end position="61"/>
    </location>
</feature>
<reference evidence="2" key="1">
    <citation type="journal article" date="2023" name="Mol. Biol. Evol.">
        <title>Third-Generation Sequencing Reveals the Adaptive Role of the Epigenome in Three Deep-Sea Polychaetes.</title>
        <authorList>
            <person name="Perez M."/>
            <person name="Aroh O."/>
            <person name="Sun Y."/>
            <person name="Lan Y."/>
            <person name="Juniper S.K."/>
            <person name="Young C.R."/>
            <person name="Angers B."/>
            <person name="Qian P.Y."/>
        </authorList>
    </citation>
    <scope>NUCLEOTIDE SEQUENCE</scope>
    <source>
        <strain evidence="2">R07B-5</strain>
    </source>
</reference>
<name>A0AAD9UDK9_RIDPI</name>
<sequence>MAMGTMRTSTVLVAVQVVFMCVGVGSRIPDLGIIQSWANVLDTELKTFLDQASGISELQKV</sequence>
<feature type="signal peptide" evidence="1">
    <location>
        <begin position="1"/>
        <end position="26"/>
    </location>
</feature>
<dbReference type="EMBL" id="JAODUO010000238">
    <property type="protein sequence ID" value="KAK2185406.1"/>
    <property type="molecule type" value="Genomic_DNA"/>
</dbReference>
<comment type="caution">
    <text evidence="2">The sequence shown here is derived from an EMBL/GenBank/DDBJ whole genome shotgun (WGS) entry which is preliminary data.</text>
</comment>
<dbReference type="AlphaFoldDB" id="A0AAD9UDK9"/>
<keyword evidence="3" id="KW-1185">Reference proteome</keyword>
<evidence type="ECO:0000313" key="3">
    <source>
        <dbReference type="Proteomes" id="UP001209878"/>
    </source>
</evidence>
<dbReference type="Proteomes" id="UP001209878">
    <property type="component" value="Unassembled WGS sequence"/>
</dbReference>
<proteinExistence type="predicted"/>
<keyword evidence="1" id="KW-0732">Signal</keyword>
<protein>
    <submittedName>
        <fullName evidence="2">Uncharacterized protein</fullName>
    </submittedName>
</protein>
<evidence type="ECO:0000313" key="2">
    <source>
        <dbReference type="EMBL" id="KAK2185406.1"/>
    </source>
</evidence>
<gene>
    <name evidence="2" type="ORF">NP493_238g03018</name>
</gene>
<accession>A0AAD9UDK9</accession>